<reference evidence="1" key="1">
    <citation type="submission" date="2023-06" db="EMBL/GenBank/DDBJ databases">
        <authorList>
            <person name="Noh H."/>
        </authorList>
    </citation>
    <scope>NUCLEOTIDE SEQUENCE</scope>
    <source>
        <strain evidence="1">DUCC20226</strain>
    </source>
</reference>
<organism evidence="1 2">
    <name type="scientific">Phomopsis amygdali</name>
    <name type="common">Fusicoccum amygdali</name>
    <dbReference type="NCBI Taxonomy" id="1214568"/>
    <lineage>
        <taxon>Eukaryota</taxon>
        <taxon>Fungi</taxon>
        <taxon>Dikarya</taxon>
        <taxon>Ascomycota</taxon>
        <taxon>Pezizomycotina</taxon>
        <taxon>Sordariomycetes</taxon>
        <taxon>Sordariomycetidae</taxon>
        <taxon>Diaporthales</taxon>
        <taxon>Diaporthaceae</taxon>
        <taxon>Diaporthe</taxon>
    </lineage>
</organism>
<proteinExistence type="predicted"/>
<name>A0AAD9SJV0_PHOAM</name>
<evidence type="ECO:0000313" key="2">
    <source>
        <dbReference type="Proteomes" id="UP001265746"/>
    </source>
</evidence>
<gene>
    <name evidence="1" type="ORF">N8I77_003265</name>
</gene>
<sequence length="160" mass="18137">MTPTFLFRKSYLARVSPCCSANRTQRYSLLVPVRRMEEFALVFVQSRDLGPRYLIELAPGRYDKVYVVLLECLSSVGLLHLDSPLLGCRIPRTSEHLVLRLDEAHGAKLFCHALEVPLDFSPSLHGISQARPPPHIMSATIPSNWHTPLTWILVQPPARR</sequence>
<dbReference type="AlphaFoldDB" id="A0AAD9SJV0"/>
<evidence type="ECO:0000313" key="1">
    <source>
        <dbReference type="EMBL" id="KAK2609781.1"/>
    </source>
</evidence>
<protein>
    <submittedName>
        <fullName evidence="1">Uncharacterized protein</fullName>
    </submittedName>
</protein>
<accession>A0AAD9SJV0</accession>
<dbReference type="Proteomes" id="UP001265746">
    <property type="component" value="Unassembled WGS sequence"/>
</dbReference>
<comment type="caution">
    <text evidence="1">The sequence shown here is derived from an EMBL/GenBank/DDBJ whole genome shotgun (WGS) entry which is preliminary data.</text>
</comment>
<dbReference type="EMBL" id="JAUJFL010000002">
    <property type="protein sequence ID" value="KAK2609781.1"/>
    <property type="molecule type" value="Genomic_DNA"/>
</dbReference>
<keyword evidence="2" id="KW-1185">Reference proteome</keyword>